<comment type="caution">
    <text evidence="4">The sequence shown here is derived from an EMBL/GenBank/DDBJ whole genome shotgun (WGS) entry which is preliminary data.</text>
</comment>
<feature type="domain" description="Big-1" evidence="3">
    <location>
        <begin position="493"/>
        <end position="583"/>
    </location>
</feature>
<dbReference type="SUPFAM" id="SSF49373">
    <property type="entry name" value="Invasin/intimin cell-adhesion fragments"/>
    <property type="match status" value="1"/>
</dbReference>
<dbReference type="PROSITE" id="PS51127">
    <property type="entry name" value="BIG1"/>
    <property type="match status" value="1"/>
</dbReference>
<gene>
    <name evidence="4" type="ORF">Q8W38_19610</name>
</gene>
<evidence type="ECO:0000256" key="1">
    <source>
        <dbReference type="ARBA" id="ARBA00010116"/>
    </source>
</evidence>
<protein>
    <submittedName>
        <fullName evidence="4">DUF1566 domain-containing protein</fullName>
    </submittedName>
</protein>
<reference evidence="4" key="1">
    <citation type="submission" date="2023-07" db="EMBL/GenBank/DDBJ databases">
        <title>Genome content predicts the carbon catabolic preferences of heterotrophic bacteria.</title>
        <authorList>
            <person name="Gralka M."/>
        </authorList>
    </citation>
    <scope>NUCLEOTIDE SEQUENCE</scope>
    <source>
        <strain evidence="4">6E03</strain>
    </source>
</reference>
<feature type="region of interest" description="Disordered" evidence="2">
    <location>
        <begin position="130"/>
        <end position="152"/>
    </location>
</feature>
<comment type="similarity">
    <text evidence="1">Belongs to the intimin/invasin family.</text>
</comment>
<evidence type="ECO:0000256" key="2">
    <source>
        <dbReference type="SAM" id="MobiDB-lite"/>
    </source>
</evidence>
<dbReference type="AlphaFoldDB" id="A0ABD5AF50"/>
<dbReference type="Proteomes" id="UP001177883">
    <property type="component" value="Unassembled WGS sequence"/>
</dbReference>
<dbReference type="InterPro" id="IPR003344">
    <property type="entry name" value="Big_1_dom"/>
</dbReference>
<evidence type="ECO:0000259" key="3">
    <source>
        <dbReference type="PROSITE" id="PS51127"/>
    </source>
</evidence>
<dbReference type="Pfam" id="PF02369">
    <property type="entry name" value="Big_1"/>
    <property type="match status" value="1"/>
</dbReference>
<dbReference type="RefSeq" id="WP_102492103.1">
    <property type="nucleotide sequence ID" value="NZ_JAUYVK010000025.1"/>
</dbReference>
<proteinExistence type="inferred from homology"/>
<dbReference type="Gene3D" id="2.60.40.10">
    <property type="entry name" value="Immunoglobulins"/>
    <property type="match status" value="1"/>
</dbReference>
<evidence type="ECO:0000313" key="5">
    <source>
        <dbReference type="Proteomes" id="UP001177883"/>
    </source>
</evidence>
<name>A0ABD5AF50_VIBSP</name>
<dbReference type="EMBL" id="JAUYVK010000025">
    <property type="protein sequence ID" value="MDP2491562.1"/>
    <property type="molecule type" value="Genomic_DNA"/>
</dbReference>
<dbReference type="InterPro" id="IPR008964">
    <property type="entry name" value="Invasin/intimin_cell_adhesion"/>
</dbReference>
<feature type="compositionally biased region" description="Low complexity" evidence="2">
    <location>
        <begin position="138"/>
        <end position="148"/>
    </location>
</feature>
<organism evidence="4 5">
    <name type="scientific">Vibrio splendidus</name>
    <dbReference type="NCBI Taxonomy" id="29497"/>
    <lineage>
        <taxon>Bacteria</taxon>
        <taxon>Pseudomonadati</taxon>
        <taxon>Pseudomonadota</taxon>
        <taxon>Gammaproteobacteria</taxon>
        <taxon>Vibrionales</taxon>
        <taxon>Vibrionaceae</taxon>
        <taxon>Vibrio</taxon>
    </lineage>
</organism>
<dbReference type="InterPro" id="IPR013783">
    <property type="entry name" value="Ig-like_fold"/>
</dbReference>
<accession>A0ABD5AF50</accession>
<evidence type="ECO:0000313" key="4">
    <source>
        <dbReference type="EMBL" id="MDP2491562.1"/>
    </source>
</evidence>
<dbReference type="PROSITE" id="PS51257">
    <property type="entry name" value="PROKAR_LIPOPROTEIN"/>
    <property type="match status" value="1"/>
</dbReference>
<sequence>MNFLNNKPGGIPLGFVVASTLTLFGCGGEGSEGSAGSSASVSPNTQSATLSAQNATYSTGYAESFEVDLSSKVFSSTGGGFALSEVEVLSNDDSCQVESMTETGFVIQAFDTKVCDYRYHVTPKTLSPMSRMAEAPMSDSSSSEGSSSAVTRIAVSSNPSSTELVPVSATTLINEDVSVLLKDELEKVGFTLGDEFVLTELTLPYGRSSSVQINSTDDQTMDYTPPSGFTGIDRVLYTLEDSANGLVLMGVLDIAVGYEANQGFTINDNIVYPGIVEVFTEKEIDISDFVISDDSDDFQLVYVETFNADASPKDPLNTGNKTIVFQASHPGYHYISFAVSDHNGVYDMGLIRVEVVDPDQFAKWDDIPYLADVYTAPVTAVGAVTQGVSYDAKLVDTGYSPAMDMAGLRYLNAVAYCESIGTSLPTVTQLTQMTTDIQVQSLHNWPAQNAYLAYDEVADEPKWVDLSDNASVQTGAINPTGYYYSTCIKQGFIEVLASSSTQVVADGVDVGSVFVELKLGQELRPDVIVSASVSSPNVSLESDTVTTDGNGIAEFRLTSFKAETVTLTLDTDGFTQNYNVKFIADEKTAAVSSEATIDRVAYSSVEGGEVTVTLIDQNDNPVEGYSVSSTANSLLHPNTGADVTPILIQESTVTDESGEQKVRVKWDTNHQTPTTTMTFDVTSSYTTTTNTQTDALSQVTFSGYVCGGQVGDDDQQNAVGDCVKIAENDGKLFTGAPSAGFLNAVGYSDYSNNATEIAPNGPSGTFTLFNNNQANNLCEHYNTLELYERDDWALATRDELKSLFNNFGDMFPAKGWAAHNYYWSSTANGSDYLRVSLRGGYVYSSAPTTRLYASCVSG</sequence>